<keyword evidence="2" id="KW-1185">Reference proteome</keyword>
<evidence type="ECO:0000313" key="2">
    <source>
        <dbReference type="Proteomes" id="UP001224661"/>
    </source>
</evidence>
<gene>
    <name evidence="1" type="ORF">QIS99_31240</name>
</gene>
<dbReference type="Proteomes" id="UP001224661">
    <property type="component" value="Unassembled WGS sequence"/>
</dbReference>
<name>A0ABT6S1T9_9ACTN</name>
<dbReference type="EMBL" id="JASCIR010000058">
    <property type="protein sequence ID" value="MDI3390637.1"/>
    <property type="molecule type" value="Genomic_DNA"/>
</dbReference>
<organism evidence="1 2">
    <name type="scientific">Streptomyces solicavernae</name>
    <dbReference type="NCBI Taxonomy" id="3043614"/>
    <lineage>
        <taxon>Bacteria</taxon>
        <taxon>Bacillati</taxon>
        <taxon>Actinomycetota</taxon>
        <taxon>Actinomycetes</taxon>
        <taxon>Kitasatosporales</taxon>
        <taxon>Streptomycetaceae</taxon>
        <taxon>Streptomyces</taxon>
    </lineage>
</organism>
<comment type="caution">
    <text evidence="1">The sequence shown here is derived from an EMBL/GenBank/DDBJ whole genome shotgun (WGS) entry which is preliminary data.</text>
</comment>
<sequence>MSQMGPCVCCQQPTPRYGHALVSPYCPTCVELWRDEVAKLQAQLKQMRGGQ</sequence>
<reference evidence="1 2" key="1">
    <citation type="submission" date="2023-05" db="EMBL/GenBank/DDBJ databases">
        <title>Draft genome sequence of Streptomyces sp. B-S-A8 isolated from a cave soil in Thailand.</title>
        <authorList>
            <person name="Chamroensaksri N."/>
            <person name="Muangham S."/>
        </authorList>
    </citation>
    <scope>NUCLEOTIDE SEQUENCE [LARGE SCALE GENOMIC DNA]</scope>
    <source>
        <strain evidence="1 2">B-S-A8</strain>
    </source>
</reference>
<evidence type="ECO:0000313" key="1">
    <source>
        <dbReference type="EMBL" id="MDI3390637.1"/>
    </source>
</evidence>
<protein>
    <submittedName>
        <fullName evidence="1">Uncharacterized protein</fullName>
    </submittedName>
</protein>
<proteinExistence type="predicted"/>
<accession>A0ABT6S1T9</accession>
<dbReference type="RefSeq" id="WP_282517121.1">
    <property type="nucleotide sequence ID" value="NZ_JASCIR010000058.1"/>
</dbReference>